<dbReference type="CDD" id="cd00051">
    <property type="entry name" value="EFh"/>
    <property type="match status" value="1"/>
</dbReference>
<dbReference type="Gene3D" id="1.10.238.10">
    <property type="entry name" value="EF-hand"/>
    <property type="match status" value="1"/>
</dbReference>
<gene>
    <name evidence="4" type="ORF">CYNAS_LOCUS1571</name>
</gene>
<evidence type="ECO:0000259" key="3">
    <source>
        <dbReference type="PROSITE" id="PS50222"/>
    </source>
</evidence>
<evidence type="ECO:0000313" key="4">
    <source>
        <dbReference type="EMBL" id="CAJ0589588.1"/>
    </source>
</evidence>
<organism evidence="4 5">
    <name type="scientific">Cylicocyclus nassatus</name>
    <name type="common">Nematode worm</name>
    <dbReference type="NCBI Taxonomy" id="53992"/>
    <lineage>
        <taxon>Eukaryota</taxon>
        <taxon>Metazoa</taxon>
        <taxon>Ecdysozoa</taxon>
        <taxon>Nematoda</taxon>
        <taxon>Chromadorea</taxon>
        <taxon>Rhabditida</taxon>
        <taxon>Rhabditina</taxon>
        <taxon>Rhabditomorpha</taxon>
        <taxon>Strongyloidea</taxon>
        <taxon>Strongylidae</taxon>
        <taxon>Cylicocyclus</taxon>
    </lineage>
</organism>
<dbReference type="AlphaFoldDB" id="A0AA36DNA0"/>
<dbReference type="SUPFAM" id="SSF47473">
    <property type="entry name" value="EF-hand"/>
    <property type="match status" value="1"/>
</dbReference>
<evidence type="ECO:0000313" key="5">
    <source>
        <dbReference type="Proteomes" id="UP001176961"/>
    </source>
</evidence>
<feature type="domain" description="EF-hand" evidence="3">
    <location>
        <begin position="30"/>
        <end position="65"/>
    </location>
</feature>
<dbReference type="InterPro" id="IPR011992">
    <property type="entry name" value="EF-hand-dom_pair"/>
</dbReference>
<dbReference type="Proteomes" id="UP001176961">
    <property type="component" value="Unassembled WGS sequence"/>
</dbReference>
<dbReference type="PROSITE" id="PS00018">
    <property type="entry name" value="EF_HAND_1"/>
    <property type="match status" value="2"/>
</dbReference>
<reference evidence="4" key="1">
    <citation type="submission" date="2023-07" db="EMBL/GenBank/DDBJ databases">
        <authorList>
            <consortium name="CYATHOMIX"/>
        </authorList>
    </citation>
    <scope>NUCLEOTIDE SEQUENCE</scope>
    <source>
        <strain evidence="4">N/A</strain>
    </source>
</reference>
<feature type="signal peptide" evidence="2">
    <location>
        <begin position="1"/>
        <end position="21"/>
    </location>
</feature>
<name>A0AA36DNA0_CYLNA</name>
<evidence type="ECO:0000256" key="1">
    <source>
        <dbReference type="ARBA" id="ARBA00022837"/>
    </source>
</evidence>
<keyword evidence="2" id="KW-0732">Signal</keyword>
<keyword evidence="5" id="KW-1185">Reference proteome</keyword>
<dbReference type="EMBL" id="CATQJL010000001">
    <property type="protein sequence ID" value="CAJ0589588.1"/>
    <property type="molecule type" value="Genomic_DNA"/>
</dbReference>
<feature type="chain" id="PRO_5041251202" description="EF-hand domain-containing protein" evidence="2">
    <location>
        <begin position="22"/>
        <end position="147"/>
    </location>
</feature>
<protein>
    <recommendedName>
        <fullName evidence="3">EF-hand domain-containing protein</fullName>
    </recommendedName>
</protein>
<feature type="domain" description="EF-hand" evidence="3">
    <location>
        <begin position="69"/>
        <end position="104"/>
    </location>
</feature>
<dbReference type="Pfam" id="PF13499">
    <property type="entry name" value="EF-hand_7"/>
    <property type="match status" value="1"/>
</dbReference>
<comment type="caution">
    <text evidence="4">The sequence shown here is derived from an EMBL/GenBank/DDBJ whole genome shotgun (WGS) entry which is preliminary data.</text>
</comment>
<dbReference type="InterPro" id="IPR002048">
    <property type="entry name" value="EF_hand_dom"/>
</dbReference>
<sequence>MYRLLIHYLLSIIFSAILTFAEPLGKEDDRLDRSIVKEFHKVDTSNNGYVSIEEVLEYWREYTKKMNEAELDVIREAFTQADTDKDKKVNLAEFTAEVHRVLADPEFPRKTIEKGILAPKYTLFKVNHKESSKNHHSRNVTKQHNSS</sequence>
<dbReference type="InterPro" id="IPR018247">
    <property type="entry name" value="EF_Hand_1_Ca_BS"/>
</dbReference>
<proteinExistence type="predicted"/>
<evidence type="ECO:0000256" key="2">
    <source>
        <dbReference type="SAM" id="SignalP"/>
    </source>
</evidence>
<dbReference type="PROSITE" id="PS50222">
    <property type="entry name" value="EF_HAND_2"/>
    <property type="match status" value="2"/>
</dbReference>
<keyword evidence="1" id="KW-0106">Calcium</keyword>
<accession>A0AA36DNA0</accession>
<dbReference type="GO" id="GO:0005509">
    <property type="term" value="F:calcium ion binding"/>
    <property type="evidence" value="ECO:0007669"/>
    <property type="project" value="InterPro"/>
</dbReference>